<gene>
    <name evidence="1" type="ORF">TRFO_38200</name>
</gene>
<proteinExistence type="predicted"/>
<dbReference type="GeneID" id="94846606"/>
<accession>A0A1J4JBP3</accession>
<comment type="caution">
    <text evidence="1">The sequence shown here is derived from an EMBL/GenBank/DDBJ whole genome shotgun (WGS) entry which is preliminary data.</text>
</comment>
<organism evidence="1 2">
    <name type="scientific">Tritrichomonas foetus</name>
    <dbReference type="NCBI Taxonomy" id="1144522"/>
    <lineage>
        <taxon>Eukaryota</taxon>
        <taxon>Metamonada</taxon>
        <taxon>Parabasalia</taxon>
        <taxon>Tritrichomonadida</taxon>
        <taxon>Tritrichomonadidae</taxon>
        <taxon>Tritrichomonas</taxon>
    </lineage>
</organism>
<keyword evidence="2" id="KW-1185">Reference proteome</keyword>
<reference evidence="1" key="1">
    <citation type="submission" date="2016-10" db="EMBL/GenBank/DDBJ databases">
        <authorList>
            <person name="Benchimol M."/>
            <person name="Almeida L.G."/>
            <person name="Vasconcelos A.T."/>
            <person name="Perreira-Neves A."/>
            <person name="Rosa I.A."/>
            <person name="Tasca T."/>
            <person name="Bogo M.R."/>
            <person name="de Souza W."/>
        </authorList>
    </citation>
    <scope>NUCLEOTIDE SEQUENCE [LARGE SCALE GENOMIC DNA]</scope>
    <source>
        <strain evidence="1">K</strain>
    </source>
</reference>
<dbReference type="Proteomes" id="UP000179807">
    <property type="component" value="Unassembled WGS sequence"/>
</dbReference>
<evidence type="ECO:0000313" key="2">
    <source>
        <dbReference type="Proteomes" id="UP000179807"/>
    </source>
</evidence>
<evidence type="ECO:0000313" key="1">
    <source>
        <dbReference type="EMBL" id="OHS95663.1"/>
    </source>
</evidence>
<name>A0A1J4JBP3_9EUKA</name>
<evidence type="ECO:0008006" key="3">
    <source>
        <dbReference type="Google" id="ProtNLM"/>
    </source>
</evidence>
<dbReference type="EMBL" id="MLAK01001229">
    <property type="protein sequence ID" value="OHS95663.1"/>
    <property type="molecule type" value="Genomic_DNA"/>
</dbReference>
<dbReference type="VEuPathDB" id="TrichDB:TRFO_38200"/>
<sequence>MISSQSFPIIFNNHKFYVDPERMSESSHKFQQLVQSVIENREQYYMKLISSDFTVESLDIFFKLCMKEPINVPTEMVEDILQISDFFKADFLKESALKHIYQNINSNYIFIPSHSHTNLELEKINNIHCIDNFDDFDFDEESTKLNDNNQKVYHSLPKVVIYELNIVKKPLRATTFSLKKEGKVIYRAKSNHSFIFIEDGSHEIRMSNSENLKIKINRKVENINEVVMNDSKFFINYITFPQSNISSMDVIFEQNGQQYRWRPMEPKYNNKTNKFTLSLGGEYRAKSVVSKHNMTLINSQGKIVFICRKVANGKFEIETSSLLNSDIAAALAFSAVVGPLVKKNII</sequence>
<dbReference type="RefSeq" id="XP_068348800.1">
    <property type="nucleotide sequence ID" value="XM_068511902.1"/>
</dbReference>
<protein>
    <recommendedName>
        <fullName evidence="3">Tubby C-terminal domain-containing protein</fullName>
    </recommendedName>
</protein>
<dbReference type="AlphaFoldDB" id="A0A1J4JBP3"/>